<reference evidence="1" key="1">
    <citation type="submission" date="2018-02" db="EMBL/GenBank/DDBJ databases">
        <title>Rhizophora mucronata_Transcriptome.</title>
        <authorList>
            <person name="Meera S.P."/>
            <person name="Sreeshan A."/>
            <person name="Augustine A."/>
        </authorList>
    </citation>
    <scope>NUCLEOTIDE SEQUENCE</scope>
    <source>
        <tissue evidence="1">Leaf</tissue>
    </source>
</reference>
<name>A0A2P2PQ24_RHIMU</name>
<organism evidence="1">
    <name type="scientific">Rhizophora mucronata</name>
    <name type="common">Asiatic mangrove</name>
    <dbReference type="NCBI Taxonomy" id="61149"/>
    <lineage>
        <taxon>Eukaryota</taxon>
        <taxon>Viridiplantae</taxon>
        <taxon>Streptophyta</taxon>
        <taxon>Embryophyta</taxon>
        <taxon>Tracheophyta</taxon>
        <taxon>Spermatophyta</taxon>
        <taxon>Magnoliopsida</taxon>
        <taxon>eudicotyledons</taxon>
        <taxon>Gunneridae</taxon>
        <taxon>Pentapetalae</taxon>
        <taxon>rosids</taxon>
        <taxon>fabids</taxon>
        <taxon>Malpighiales</taxon>
        <taxon>Rhizophoraceae</taxon>
        <taxon>Rhizophora</taxon>
    </lineage>
</organism>
<proteinExistence type="predicted"/>
<dbReference type="AlphaFoldDB" id="A0A2P2PQ24"/>
<evidence type="ECO:0000313" key="1">
    <source>
        <dbReference type="EMBL" id="MBX56858.1"/>
    </source>
</evidence>
<accession>A0A2P2PQ24</accession>
<protein>
    <submittedName>
        <fullName evidence="1">Uncharacterized protein</fullName>
    </submittedName>
</protein>
<dbReference type="EMBL" id="GGEC01076374">
    <property type="protein sequence ID" value="MBX56858.1"/>
    <property type="molecule type" value="Transcribed_RNA"/>
</dbReference>
<sequence length="43" mass="5103">MIGCFAGSTRNRIAWLHLQLQHLVIVIKRRKKKHNFPSEPLHQ</sequence>